<organism evidence="11 12">
    <name type="scientific">Tetrahymena thermophila (strain SB210)</name>
    <dbReference type="NCBI Taxonomy" id="312017"/>
    <lineage>
        <taxon>Eukaryota</taxon>
        <taxon>Sar</taxon>
        <taxon>Alveolata</taxon>
        <taxon>Ciliophora</taxon>
        <taxon>Intramacronucleata</taxon>
        <taxon>Oligohymenophorea</taxon>
        <taxon>Hymenostomatida</taxon>
        <taxon>Tetrahymenina</taxon>
        <taxon>Tetrahymenidae</taxon>
        <taxon>Tetrahymena</taxon>
    </lineage>
</organism>
<keyword evidence="8" id="KW-0811">Translocation</keyword>
<dbReference type="Pfam" id="PF00584">
    <property type="entry name" value="SecE"/>
    <property type="match status" value="1"/>
</dbReference>
<keyword evidence="6" id="KW-0653">Protein transport</keyword>
<keyword evidence="7 10" id="KW-1133">Transmembrane helix</keyword>
<keyword evidence="9 10" id="KW-0472">Membrane</keyword>
<evidence type="ECO:0000256" key="7">
    <source>
        <dbReference type="ARBA" id="ARBA00022989"/>
    </source>
</evidence>
<dbReference type="InParanoid" id="I7MH81"/>
<dbReference type="SUPFAM" id="SSF103456">
    <property type="entry name" value="Preprotein translocase SecE subunit"/>
    <property type="match status" value="1"/>
</dbReference>
<dbReference type="eggNOG" id="KOG3498">
    <property type="taxonomic scope" value="Eukaryota"/>
</dbReference>
<dbReference type="GO" id="GO:0006605">
    <property type="term" value="P:protein targeting"/>
    <property type="evidence" value="ECO:0007669"/>
    <property type="project" value="InterPro"/>
</dbReference>
<feature type="transmembrane region" description="Helical" evidence="10">
    <location>
        <begin position="42"/>
        <end position="66"/>
    </location>
</feature>
<dbReference type="InterPro" id="IPR001901">
    <property type="entry name" value="Translocase_SecE/Sec61-g"/>
</dbReference>
<dbReference type="HOGENOM" id="CLU_167752_2_0_1"/>
<dbReference type="NCBIfam" id="TIGR00327">
    <property type="entry name" value="secE_euk_arch"/>
    <property type="match status" value="1"/>
</dbReference>
<dbReference type="STRING" id="312017.I7MH81"/>
<gene>
    <name evidence="11" type="ORF">TTHERM_00579270</name>
</gene>
<keyword evidence="5" id="KW-0256">Endoplasmic reticulum</keyword>
<sequence>MSSDSKNEVQSLVKSAIDFAEESKRFVKKCTKPNAKELKKTAMYCALGFAVMGVVGYLIKLVFIPINNIILSQ</sequence>
<comment type="similarity">
    <text evidence="2">Belongs to the SecE/SEC61-gamma family.</text>
</comment>
<evidence type="ECO:0000313" key="12">
    <source>
        <dbReference type="Proteomes" id="UP000009168"/>
    </source>
</evidence>
<dbReference type="GO" id="GO:0005789">
    <property type="term" value="C:endoplasmic reticulum membrane"/>
    <property type="evidence" value="ECO:0007669"/>
    <property type="project" value="UniProtKB-SubCell"/>
</dbReference>
<dbReference type="OrthoDB" id="298393at2759"/>
<evidence type="ECO:0000256" key="6">
    <source>
        <dbReference type="ARBA" id="ARBA00022927"/>
    </source>
</evidence>
<comment type="subcellular location">
    <subcellularLocation>
        <location evidence="1">Endoplasmic reticulum membrane</location>
        <topology evidence="1">Single-pass membrane protein</topology>
    </subcellularLocation>
</comment>
<evidence type="ECO:0000256" key="3">
    <source>
        <dbReference type="ARBA" id="ARBA00022448"/>
    </source>
</evidence>
<dbReference type="PANTHER" id="PTHR12309">
    <property type="entry name" value="SEC61 GAMMA SUBUNIT"/>
    <property type="match status" value="1"/>
</dbReference>
<accession>I7MH81</accession>
<dbReference type="GO" id="GO:0006886">
    <property type="term" value="P:intracellular protein transport"/>
    <property type="evidence" value="ECO:0007669"/>
    <property type="project" value="InterPro"/>
</dbReference>
<evidence type="ECO:0000256" key="2">
    <source>
        <dbReference type="ARBA" id="ARBA00008274"/>
    </source>
</evidence>
<dbReference type="GeneID" id="7826635"/>
<keyword evidence="12" id="KW-1185">Reference proteome</keyword>
<keyword evidence="4 10" id="KW-0812">Transmembrane</keyword>
<dbReference type="HAMAP" id="MF_00422">
    <property type="entry name" value="SecE"/>
    <property type="match status" value="1"/>
</dbReference>
<proteinExistence type="inferred from homology"/>
<name>I7MH81_TETTS</name>
<evidence type="ECO:0000256" key="4">
    <source>
        <dbReference type="ARBA" id="ARBA00022692"/>
    </source>
</evidence>
<dbReference type="FunCoup" id="I7MH81">
    <property type="interactions" value="249"/>
</dbReference>
<dbReference type="KEGG" id="tet:TTHERM_00579270"/>
<dbReference type="RefSeq" id="XP_001022928.1">
    <property type="nucleotide sequence ID" value="XM_001022928.3"/>
</dbReference>
<dbReference type="GO" id="GO:0008320">
    <property type="term" value="F:protein transmembrane transporter activity"/>
    <property type="evidence" value="ECO:0007669"/>
    <property type="project" value="InterPro"/>
</dbReference>
<keyword evidence="3" id="KW-0813">Transport</keyword>
<protein>
    <submittedName>
        <fullName evidence="11">Protein transporter SEC61 subunit gamma</fullName>
    </submittedName>
</protein>
<evidence type="ECO:0000256" key="5">
    <source>
        <dbReference type="ARBA" id="ARBA00022824"/>
    </source>
</evidence>
<evidence type="ECO:0000256" key="1">
    <source>
        <dbReference type="ARBA" id="ARBA00004389"/>
    </source>
</evidence>
<dbReference type="OMA" id="KPDQKEY"/>
<dbReference type="AlphaFoldDB" id="I7MH81"/>
<dbReference type="InterPro" id="IPR008158">
    <property type="entry name" value="Translocase_Sec61-g"/>
</dbReference>
<evidence type="ECO:0000256" key="9">
    <source>
        <dbReference type="ARBA" id="ARBA00023136"/>
    </source>
</evidence>
<dbReference type="Gene3D" id="1.20.5.820">
    <property type="entry name" value="Preprotein translocase SecE subunit"/>
    <property type="match status" value="1"/>
</dbReference>
<dbReference type="InterPro" id="IPR023391">
    <property type="entry name" value="Prot_translocase_SecE_dom_sf"/>
</dbReference>
<reference evidence="12" key="1">
    <citation type="journal article" date="2006" name="PLoS Biol.">
        <title>Macronuclear genome sequence of the ciliate Tetrahymena thermophila, a model eukaryote.</title>
        <authorList>
            <person name="Eisen J.A."/>
            <person name="Coyne R.S."/>
            <person name="Wu M."/>
            <person name="Wu D."/>
            <person name="Thiagarajan M."/>
            <person name="Wortman J.R."/>
            <person name="Badger J.H."/>
            <person name="Ren Q."/>
            <person name="Amedeo P."/>
            <person name="Jones K.M."/>
            <person name="Tallon L.J."/>
            <person name="Delcher A.L."/>
            <person name="Salzberg S.L."/>
            <person name="Silva J.C."/>
            <person name="Haas B.J."/>
            <person name="Majoros W.H."/>
            <person name="Farzad M."/>
            <person name="Carlton J.M."/>
            <person name="Smith R.K. Jr."/>
            <person name="Garg J."/>
            <person name="Pearlman R.E."/>
            <person name="Karrer K.M."/>
            <person name="Sun L."/>
            <person name="Manning G."/>
            <person name="Elde N.C."/>
            <person name="Turkewitz A.P."/>
            <person name="Asai D.J."/>
            <person name="Wilkes D.E."/>
            <person name="Wang Y."/>
            <person name="Cai H."/>
            <person name="Collins K."/>
            <person name="Stewart B.A."/>
            <person name="Lee S.R."/>
            <person name="Wilamowska K."/>
            <person name="Weinberg Z."/>
            <person name="Ruzzo W.L."/>
            <person name="Wloga D."/>
            <person name="Gaertig J."/>
            <person name="Frankel J."/>
            <person name="Tsao C.-C."/>
            <person name="Gorovsky M.A."/>
            <person name="Keeling P.J."/>
            <person name="Waller R.F."/>
            <person name="Patron N.J."/>
            <person name="Cherry J.M."/>
            <person name="Stover N.A."/>
            <person name="Krieger C.J."/>
            <person name="del Toro C."/>
            <person name="Ryder H.F."/>
            <person name="Williamson S.C."/>
            <person name="Barbeau R.A."/>
            <person name="Hamilton E.P."/>
            <person name="Orias E."/>
        </authorList>
    </citation>
    <scope>NUCLEOTIDE SEQUENCE [LARGE SCALE GENOMIC DNA]</scope>
    <source>
        <strain evidence="12">SB210</strain>
    </source>
</reference>
<dbReference type="Proteomes" id="UP000009168">
    <property type="component" value="Unassembled WGS sequence"/>
</dbReference>
<evidence type="ECO:0000256" key="8">
    <source>
        <dbReference type="ARBA" id="ARBA00023010"/>
    </source>
</evidence>
<evidence type="ECO:0000313" key="11">
    <source>
        <dbReference type="EMBL" id="EAS02683.1"/>
    </source>
</evidence>
<evidence type="ECO:0000256" key="10">
    <source>
        <dbReference type="SAM" id="Phobius"/>
    </source>
</evidence>
<dbReference type="EMBL" id="GG662527">
    <property type="protein sequence ID" value="EAS02683.1"/>
    <property type="molecule type" value="Genomic_DNA"/>
</dbReference>